<dbReference type="Bgee" id="WBGene00015899">
    <property type="expression patterns" value="Expressed in embryo and 3 other cell types or tissues"/>
</dbReference>
<dbReference type="OrthoDB" id="5838092at2759"/>
<dbReference type="AlphaFoldDB" id="O16393"/>
<dbReference type="RefSeq" id="NP_504075.1">
    <property type="nucleotide sequence ID" value="NM_071674.9"/>
</dbReference>
<evidence type="ECO:0000256" key="1">
    <source>
        <dbReference type="SAM" id="MobiDB-lite"/>
    </source>
</evidence>
<dbReference type="Proteomes" id="UP000001940">
    <property type="component" value="Chromosome V"/>
</dbReference>
<dbReference type="PANTHER" id="PTHR37960">
    <property type="entry name" value="PROTEIN CBG06493-RELATED"/>
    <property type="match status" value="1"/>
</dbReference>
<dbReference type="EMBL" id="BX284605">
    <property type="protein sequence ID" value="CCD64869.1"/>
    <property type="molecule type" value="Genomic_DNA"/>
</dbReference>
<dbReference type="SMR" id="O16393"/>
<dbReference type="AGR" id="WB:WBGene00015899"/>
<feature type="region of interest" description="Disordered" evidence="1">
    <location>
        <begin position="298"/>
        <end position="364"/>
    </location>
</feature>
<name>O16393_CAEEL</name>
<feature type="compositionally biased region" description="Basic and acidic residues" evidence="1">
    <location>
        <begin position="109"/>
        <end position="133"/>
    </location>
</feature>
<dbReference type="WormBase" id="C17E7.4">
    <property type="protein sequence ID" value="CE08264"/>
    <property type="gene ID" value="WBGene00015899"/>
</dbReference>
<dbReference type="InParanoid" id="O16393"/>
<dbReference type="PIR" id="T31825">
    <property type="entry name" value="T31825"/>
</dbReference>
<gene>
    <name evidence="2 4" type="ORF">C17E7.4</name>
    <name evidence="2" type="ORF">CELE_C17E7.4</name>
</gene>
<evidence type="ECO:0000313" key="4">
    <source>
        <dbReference type="WormBase" id="C17E7.4"/>
    </source>
</evidence>
<feature type="compositionally biased region" description="Polar residues" evidence="1">
    <location>
        <begin position="354"/>
        <end position="364"/>
    </location>
</feature>
<feature type="region of interest" description="Disordered" evidence="1">
    <location>
        <begin position="55"/>
        <end position="178"/>
    </location>
</feature>
<dbReference type="CTD" id="178801"/>
<dbReference type="IntAct" id="O16393">
    <property type="interactions" value="8"/>
</dbReference>
<dbReference type="DIP" id="DIP-27286N"/>
<feature type="compositionally biased region" description="Basic and acidic residues" evidence="1">
    <location>
        <begin position="156"/>
        <end position="178"/>
    </location>
</feature>
<accession>O16393</accession>
<dbReference type="PaxDb" id="6239-C17E7.4"/>
<dbReference type="eggNOG" id="ENOG502TH2S">
    <property type="taxonomic scope" value="Eukaryota"/>
</dbReference>
<reference evidence="2 3" key="1">
    <citation type="journal article" date="1998" name="Science">
        <title>Genome sequence of the nematode C. elegans: a platform for investigating biology.</title>
        <authorList>
            <consortium name="The C. elegans sequencing consortium"/>
            <person name="Sulson J.E."/>
            <person name="Waterston R."/>
        </authorList>
    </citation>
    <scope>NUCLEOTIDE SEQUENCE [LARGE SCALE GENOMIC DNA]</scope>
    <source>
        <strain evidence="2 3">Bristol N2</strain>
    </source>
</reference>
<comment type="interaction">
    <interactant intactId="EBI-327108">
        <id>O16393</id>
    </interactant>
    <interactant intactId="EBI-316403">
        <id>Q22227</id>
        <label>mig-5</label>
    </interactant>
    <organismsDiffer>false</organismsDiffer>
    <experiments>3</experiments>
</comment>
<organism evidence="2 3">
    <name type="scientific">Caenorhabditis elegans</name>
    <dbReference type="NCBI Taxonomy" id="6239"/>
    <lineage>
        <taxon>Eukaryota</taxon>
        <taxon>Metazoa</taxon>
        <taxon>Ecdysozoa</taxon>
        <taxon>Nematoda</taxon>
        <taxon>Chromadorea</taxon>
        <taxon>Rhabditida</taxon>
        <taxon>Rhabditina</taxon>
        <taxon>Rhabditomorpha</taxon>
        <taxon>Rhabditoidea</taxon>
        <taxon>Rhabditidae</taxon>
        <taxon>Peloderinae</taxon>
        <taxon>Caenorhabditis</taxon>
    </lineage>
</organism>
<protein>
    <submittedName>
        <fullName evidence="2">BZIP domain-containing protein</fullName>
    </submittedName>
</protein>
<sequence length="364" mass="41916">MAGLFRTIFKGKKSRKENENDDDYTVFNPCVRSMSLKRQPTARFADDCMLPPTAAYHTTSAPKLRKGPQSCPGGRDDFNAAAYSRSNKLPRTFPLGASSSSRQDFQIDDFERGSRNHKIRESSSMEFAKRDQKEGDDEDNEAMLERKSRYYMQKWENSEKQRREERRKQERYEQERESIQSVMSNMAYCMASAQQLEQLKKERDQYKKEMRRYKAKCEQLESKCEQLQTMSPSYGAFQSMQNLQNPMLPSPFQTPQFPAPRSFAYPNPPLPFHRSMDFLNSGPPSYLYNENLSSLCSSSMSHTPTTNGSDGAGESLVNPSDVSFLKNFSNGPTNSYDNDDEDEVKNYRQEQDYFVSSPQASNTN</sequence>
<dbReference type="PANTHER" id="PTHR37960:SF4">
    <property type="entry name" value="BZIP DOMAIN-CONTAINING PROTEIN"/>
    <property type="match status" value="1"/>
</dbReference>
<dbReference type="GeneID" id="178801"/>
<dbReference type="FunCoup" id="O16393">
    <property type="interactions" value="218"/>
</dbReference>
<keyword evidence="3" id="KW-1185">Reference proteome</keyword>
<feature type="compositionally biased region" description="Polar residues" evidence="1">
    <location>
        <begin position="317"/>
        <end position="336"/>
    </location>
</feature>
<dbReference type="STRING" id="6239.C17E7.4.1"/>
<proteinExistence type="evidence at protein level"/>
<dbReference type="KEGG" id="cel:CELE_C17E7.4"/>
<dbReference type="OMA" id="YCMASAQ"/>
<evidence type="ECO:0000313" key="2">
    <source>
        <dbReference type="EMBL" id="CCD64869.1"/>
    </source>
</evidence>
<dbReference type="HOGENOM" id="CLU_052878_0_0_1"/>
<dbReference type="PhylomeDB" id="O16393"/>
<dbReference type="UCSC" id="C17E7.4">
    <property type="organism name" value="c. elegans"/>
</dbReference>
<evidence type="ECO:0000313" key="3">
    <source>
        <dbReference type="Proteomes" id="UP000001940"/>
    </source>
</evidence>